<sequence>MFRPVNRSIYTLIYYLALPLIFFRMWWRSLKDSRYRQRWLERLAFYPADSFDNNKPAIVFHAVSVGEVHAAVPLIRACQLALPEWTFTLTTTTVTGSARVKEIFGDSVQHCYMPYDSPGAVKRFLRAIKPEILVIMETELWPNLLFYSKQRSCKLLLLNARLSKKSFLNYQKYASLTAKMLLSFDAVAAQFEQDALHFRQLGLPEKTLHTSGTMKFDQEIDQQQLDAGLAMKQELQRPILVAGSTREGEEEKVLAAFDILLKVLPELLLILVPRHPDRFTDVAKLLISRGYHIVRRSRGEKVSSDKQILLGDSLGEMQFYYASADLAFVGGSLVDTGCQNIIEPAVLGVPVLTGPSLFNFQAVSELLLESGAMQVVANEKELAEKLRLLFQDKALRQSMAEAASATVAKNRGATEKQKQLILQAIHSDQ</sequence>
<comment type="similarity">
    <text evidence="3">Belongs to the glycosyltransferase group 1 family. Glycosyltransferase 30 subfamily.</text>
</comment>
<evidence type="ECO:0000256" key="12">
    <source>
        <dbReference type="RuleBase" id="RU365103"/>
    </source>
</evidence>
<gene>
    <name evidence="14" type="ORF">COA71_00700</name>
</gene>
<feature type="site" description="Transition state stabilizer" evidence="11">
    <location>
        <position position="137"/>
    </location>
</feature>
<dbReference type="FunFam" id="3.40.50.11720:FF:000001">
    <property type="entry name" value="3-deoxy-D-manno-octulosonic acid transferase"/>
    <property type="match status" value="1"/>
</dbReference>
<accession>A0A2A5CIU5</accession>
<dbReference type="FunFam" id="3.40.50.2000:FF:000032">
    <property type="entry name" value="3-deoxy-D-manno-octulosonic acid transferase"/>
    <property type="match status" value="1"/>
</dbReference>
<dbReference type="NCBIfam" id="NF004388">
    <property type="entry name" value="PRK05749.1-4"/>
    <property type="match status" value="1"/>
</dbReference>
<comment type="function">
    <text evidence="12">Involved in lipopolysaccharide (LPS) biosynthesis. Catalyzes the transfer of 3-deoxy-D-manno-octulosonate (Kdo) residue(s) from CMP-Kdo to lipid IV(A), the tetraacyldisaccharide-1,4'-bisphosphate precursor of lipid A.</text>
</comment>
<evidence type="ECO:0000256" key="5">
    <source>
        <dbReference type="ARBA" id="ARBA00019077"/>
    </source>
</evidence>
<keyword evidence="12" id="KW-0472">Membrane</keyword>
<keyword evidence="12" id="KW-1133">Transmembrane helix</keyword>
<evidence type="ECO:0000313" key="14">
    <source>
        <dbReference type="EMBL" id="PCJ43425.1"/>
    </source>
</evidence>
<evidence type="ECO:0000256" key="3">
    <source>
        <dbReference type="ARBA" id="ARBA00006380"/>
    </source>
</evidence>
<comment type="pathway">
    <text evidence="2 12">Bacterial outer membrane biogenesis; LPS core biosynthesis.</text>
</comment>
<name>A0A2A5CIU5_9GAMM</name>
<organism evidence="14 15">
    <name type="scientific">SAR86 cluster bacterium</name>
    <dbReference type="NCBI Taxonomy" id="2030880"/>
    <lineage>
        <taxon>Bacteria</taxon>
        <taxon>Pseudomonadati</taxon>
        <taxon>Pseudomonadota</taxon>
        <taxon>Gammaproteobacteria</taxon>
        <taxon>SAR86 cluster</taxon>
    </lineage>
</organism>
<evidence type="ECO:0000313" key="15">
    <source>
        <dbReference type="Proteomes" id="UP000228987"/>
    </source>
</evidence>
<comment type="subcellular location">
    <subcellularLocation>
        <location evidence="1">Cell inner membrane</location>
        <topology evidence="1">Single-pass membrane protein</topology>
        <orientation evidence="1">Cytoplasmic side</orientation>
    </subcellularLocation>
    <subcellularLocation>
        <location evidence="12">Cell membrane</location>
    </subcellularLocation>
</comment>
<evidence type="ECO:0000256" key="11">
    <source>
        <dbReference type="PIRSR" id="PIRSR639901-2"/>
    </source>
</evidence>
<dbReference type="InterPro" id="IPR038107">
    <property type="entry name" value="Glycos_transf_N_sf"/>
</dbReference>
<evidence type="ECO:0000256" key="2">
    <source>
        <dbReference type="ARBA" id="ARBA00004713"/>
    </source>
</evidence>
<feature type="domain" description="3-deoxy-D-manno-octulosonic-acid transferase N-terminal" evidence="13">
    <location>
        <begin position="37"/>
        <end position="218"/>
    </location>
</feature>
<evidence type="ECO:0000256" key="8">
    <source>
        <dbReference type="ARBA" id="ARBA00031445"/>
    </source>
</evidence>
<evidence type="ECO:0000256" key="10">
    <source>
        <dbReference type="PIRSR" id="PIRSR639901-1"/>
    </source>
</evidence>
<dbReference type="UniPathway" id="UPA00958"/>
<dbReference type="AlphaFoldDB" id="A0A2A5CIU5"/>
<keyword evidence="6 12" id="KW-0808">Transferase</keyword>
<comment type="catalytic activity">
    <reaction evidence="9 12">
        <text>lipid IVA (E. coli) + CMP-3-deoxy-beta-D-manno-octulosonate = alpha-Kdo-(2-&gt;6)-lipid IVA (E. coli) + CMP + H(+)</text>
        <dbReference type="Rhea" id="RHEA:28066"/>
        <dbReference type="ChEBI" id="CHEBI:15378"/>
        <dbReference type="ChEBI" id="CHEBI:58603"/>
        <dbReference type="ChEBI" id="CHEBI:60364"/>
        <dbReference type="ChEBI" id="CHEBI:60377"/>
        <dbReference type="ChEBI" id="CHEBI:85987"/>
        <dbReference type="EC" id="2.4.99.12"/>
    </reaction>
</comment>
<evidence type="ECO:0000259" key="13">
    <source>
        <dbReference type="Pfam" id="PF04413"/>
    </source>
</evidence>
<evidence type="ECO:0000256" key="4">
    <source>
        <dbReference type="ARBA" id="ARBA00012621"/>
    </source>
</evidence>
<dbReference type="GO" id="GO:0043842">
    <property type="term" value="F:Kdo transferase activity"/>
    <property type="evidence" value="ECO:0007669"/>
    <property type="project" value="UniProtKB-EC"/>
</dbReference>
<keyword evidence="12" id="KW-0812">Transmembrane</keyword>
<proteinExistence type="inferred from homology"/>
<dbReference type="EC" id="2.4.99.12" evidence="4 12"/>
<evidence type="ECO:0000256" key="1">
    <source>
        <dbReference type="ARBA" id="ARBA00004388"/>
    </source>
</evidence>
<comment type="caution">
    <text evidence="14">The sequence shown here is derived from an EMBL/GenBank/DDBJ whole genome shotgun (WGS) entry which is preliminary data.</text>
</comment>
<dbReference type="EMBL" id="NVWI01000001">
    <property type="protein sequence ID" value="PCJ43425.1"/>
    <property type="molecule type" value="Genomic_DNA"/>
</dbReference>
<protein>
    <recommendedName>
        <fullName evidence="5 12">3-deoxy-D-manno-octulosonic acid transferase</fullName>
        <shortName evidence="12">Kdo transferase</shortName>
        <ecNumber evidence="4 12">2.4.99.12</ecNumber>
    </recommendedName>
    <alternativeName>
        <fullName evidence="8 12">Lipid IV(A) 3-deoxy-D-manno-octulosonic acid transferase</fullName>
    </alternativeName>
</protein>
<dbReference type="GO" id="GO:0009245">
    <property type="term" value="P:lipid A biosynthetic process"/>
    <property type="evidence" value="ECO:0007669"/>
    <property type="project" value="TreeGrafter"/>
</dbReference>
<feature type="active site" description="Proton acceptor" evidence="10">
    <location>
        <position position="67"/>
    </location>
</feature>
<keyword evidence="12" id="KW-0448">Lipopolysaccharide biosynthesis</keyword>
<reference evidence="15" key="1">
    <citation type="submission" date="2017-08" db="EMBL/GenBank/DDBJ databases">
        <title>A dynamic microbial community with high functional redundancy inhabits the cold, oxic subseafloor aquifer.</title>
        <authorList>
            <person name="Tully B.J."/>
            <person name="Wheat C.G."/>
            <person name="Glazer B.T."/>
            <person name="Huber J.A."/>
        </authorList>
    </citation>
    <scope>NUCLEOTIDE SEQUENCE [LARGE SCALE GENOMIC DNA]</scope>
</reference>
<dbReference type="Gene3D" id="3.40.50.11720">
    <property type="entry name" value="3-Deoxy-D-manno-octulosonic-acid transferase, N-terminal domain"/>
    <property type="match status" value="1"/>
</dbReference>
<feature type="transmembrane region" description="Helical" evidence="12">
    <location>
        <begin position="12"/>
        <end position="30"/>
    </location>
</feature>
<dbReference type="SUPFAM" id="SSF53756">
    <property type="entry name" value="UDP-Glycosyltransferase/glycogen phosphorylase"/>
    <property type="match status" value="1"/>
</dbReference>
<keyword evidence="7" id="KW-0735">Signal-anchor</keyword>
<dbReference type="GO" id="GO:0005886">
    <property type="term" value="C:plasma membrane"/>
    <property type="evidence" value="ECO:0007669"/>
    <property type="project" value="UniProtKB-SubCell"/>
</dbReference>
<evidence type="ECO:0000256" key="9">
    <source>
        <dbReference type="ARBA" id="ARBA00049183"/>
    </source>
</evidence>
<dbReference type="InterPro" id="IPR039901">
    <property type="entry name" value="Kdotransferase"/>
</dbReference>
<dbReference type="Gene3D" id="3.40.50.2000">
    <property type="entry name" value="Glycogen Phosphorylase B"/>
    <property type="match status" value="1"/>
</dbReference>
<dbReference type="GO" id="GO:0009244">
    <property type="term" value="P:lipopolysaccharide core region biosynthetic process"/>
    <property type="evidence" value="ECO:0007669"/>
    <property type="project" value="UniProtKB-UniRule"/>
</dbReference>
<feature type="site" description="Transition state stabilizer" evidence="11">
    <location>
        <position position="215"/>
    </location>
</feature>
<dbReference type="PANTHER" id="PTHR42755:SF1">
    <property type="entry name" value="3-DEOXY-D-MANNO-OCTULOSONIC ACID TRANSFERASE, MITOCHONDRIAL-RELATED"/>
    <property type="match status" value="1"/>
</dbReference>
<evidence type="ECO:0000256" key="6">
    <source>
        <dbReference type="ARBA" id="ARBA00022679"/>
    </source>
</evidence>
<keyword evidence="12" id="KW-1003">Cell membrane</keyword>
<dbReference type="Proteomes" id="UP000228987">
    <property type="component" value="Unassembled WGS sequence"/>
</dbReference>
<dbReference type="InterPro" id="IPR007507">
    <property type="entry name" value="Glycos_transf_N"/>
</dbReference>
<evidence type="ECO:0000256" key="7">
    <source>
        <dbReference type="ARBA" id="ARBA00022968"/>
    </source>
</evidence>
<dbReference type="PANTHER" id="PTHR42755">
    <property type="entry name" value="3-DEOXY-MANNO-OCTULOSONATE CYTIDYLYLTRANSFERASE"/>
    <property type="match status" value="1"/>
</dbReference>
<dbReference type="Pfam" id="PF04413">
    <property type="entry name" value="Glycos_transf_N"/>
    <property type="match status" value="1"/>
</dbReference>